<protein>
    <submittedName>
        <fullName evidence="1">Uncharacterized protein</fullName>
    </submittedName>
</protein>
<evidence type="ECO:0000313" key="2">
    <source>
        <dbReference type="Proteomes" id="UP000812966"/>
    </source>
</evidence>
<dbReference type="EMBL" id="JABELV010000064">
    <property type="protein sequence ID" value="KAG7539598.1"/>
    <property type="molecule type" value="Genomic_DNA"/>
</dbReference>
<keyword evidence="2" id="KW-1185">Reference proteome</keyword>
<proteinExistence type="predicted"/>
<sequence length="172" mass="20399">MDMLEKWLDTVADLFRGEFFPKSSSQYSLRQPIVNDWVFVTCRQHAEEVEVLKERMTQQGPENEPNTELWRDVFKLFKKALPETVRFGLKKTAQNIARSHFYGKPGLGKEEISNRLAKEWLDKDKERLSDWAAAWTYQNRKSILSYYLKEYEERIIKGWQQDQQQGQQSGST</sequence>
<name>A0A8K0JM19_9TREE</name>
<gene>
    <name evidence="1" type="ORF">FFLO_03474</name>
</gene>
<comment type="caution">
    <text evidence="1">The sequence shown here is derived from an EMBL/GenBank/DDBJ whole genome shotgun (WGS) entry which is preliminary data.</text>
</comment>
<organism evidence="1 2">
    <name type="scientific">Filobasidium floriforme</name>
    <dbReference type="NCBI Taxonomy" id="5210"/>
    <lineage>
        <taxon>Eukaryota</taxon>
        <taxon>Fungi</taxon>
        <taxon>Dikarya</taxon>
        <taxon>Basidiomycota</taxon>
        <taxon>Agaricomycotina</taxon>
        <taxon>Tremellomycetes</taxon>
        <taxon>Filobasidiales</taxon>
        <taxon>Filobasidiaceae</taxon>
        <taxon>Filobasidium</taxon>
    </lineage>
</organism>
<reference evidence="1" key="1">
    <citation type="submission" date="2020-04" db="EMBL/GenBank/DDBJ databases">
        <title>Analysis of mating type loci in Filobasidium floriforme.</title>
        <authorList>
            <person name="Nowrousian M."/>
        </authorList>
    </citation>
    <scope>NUCLEOTIDE SEQUENCE</scope>
    <source>
        <strain evidence="1">CBS 6242</strain>
    </source>
</reference>
<dbReference type="Proteomes" id="UP000812966">
    <property type="component" value="Unassembled WGS sequence"/>
</dbReference>
<accession>A0A8K0JM19</accession>
<dbReference type="AlphaFoldDB" id="A0A8K0JM19"/>
<evidence type="ECO:0000313" key="1">
    <source>
        <dbReference type="EMBL" id="KAG7539598.1"/>
    </source>
</evidence>